<evidence type="ECO:0000256" key="4">
    <source>
        <dbReference type="SAM" id="MobiDB-lite"/>
    </source>
</evidence>
<evidence type="ECO:0000256" key="2">
    <source>
        <dbReference type="ARBA" id="ARBA00022898"/>
    </source>
</evidence>
<organism evidence="5 6">
    <name type="scientific">Roseobacter insulae</name>
    <dbReference type="NCBI Taxonomy" id="2859783"/>
    <lineage>
        <taxon>Bacteria</taxon>
        <taxon>Pseudomonadati</taxon>
        <taxon>Pseudomonadota</taxon>
        <taxon>Alphaproteobacteria</taxon>
        <taxon>Rhodobacterales</taxon>
        <taxon>Roseobacteraceae</taxon>
        <taxon>Roseobacter</taxon>
    </lineage>
</organism>
<dbReference type="Pfam" id="PF00282">
    <property type="entry name" value="Pyridoxal_deC"/>
    <property type="match status" value="1"/>
</dbReference>
<sequence>MVISRQRTKLVRDIEEFRRDAFQDKLSLDRPGGSLPAAWFLGPKAENEDFLREMITLAIDEAVKARHDFKPDDPETFSVEELEAAGFNTGRDLFKSRFQEVLGFLRGSVPMASYRNQSHMYWDTTLPSVVGYFATMLYNQNNCTPEASPITTALEMEVGDDLCRMLGYTIPDREEVRHGAIRPWGHITCDGSVANIESMWAARNIKYLAVGLAAAIRHDPDMAPARDVTVTTLKGKRHRLLDLDNWTLLNLPIDQVIKLPMRISRTAGISEDVLKAALAGYSIQDLGLLEFHRRFLPDTPAPVVMTPATAHYSWIKAGSLLGLGRAAVHGIRVDLDARTDPVHLRRMLEDCLKEGRPVVQVVAVIGTTEESAVDPLHEIVKIRNEFRERGLEFSLHADAAWGGYFASMLRESNLDRQHDAARSDEERAEIERQMVRVFGVDDPDGIPEPQKLKDWAAHAIFDRRNAMFAPGLHLNEYVRRQYRALKHCDTITVDPHKGGFVVYPAGALCYRNGGLRHLIAFASPVVQHGDIAQSVGFYGVEGSKPGAAATAVYLSHSLIPADRTGYGALLGKCMFASKRFYAGLVSMAGSDDPFYVTTFQRLPAEKVGASRTDVRKQIAMIRDKIFAAPDDDHLMAALAKDFELRELFSEMGSDQCIVAYTFNYLDGYAQNRKISRLNEMNERMFEAMSMQKFSDDGVPEVDLLVTSSSFDPEVYGQEFVDHYARRIGVNPEPGVGIKFLISTQQNPWLTQTKDGDFTPKVIETLGNIARDAAAYVLEQHKYDHGREYYRGASSPYQGPDLPSPAQPPTNPQAIAAKNTGD</sequence>
<keyword evidence="6" id="KW-1185">Reference proteome</keyword>
<dbReference type="InterPro" id="IPR002129">
    <property type="entry name" value="PyrdxlP-dep_de-COase"/>
</dbReference>
<reference evidence="5" key="1">
    <citation type="submission" date="2021-07" db="EMBL/GenBank/DDBJ databases">
        <title>Roseobacter insulae sp. nov., isolated from a tidal flat.</title>
        <authorList>
            <person name="Park S."/>
            <person name="Yoon J.-H."/>
        </authorList>
    </citation>
    <scope>NUCLEOTIDE SEQUENCE</scope>
    <source>
        <strain evidence="5">YSTF-M11</strain>
    </source>
</reference>
<keyword evidence="3" id="KW-0456">Lyase</keyword>
<dbReference type="InterPro" id="IPR050477">
    <property type="entry name" value="GrpII_AminoAcid_Decarb"/>
</dbReference>
<dbReference type="EMBL" id="JAHXDN010000002">
    <property type="protein sequence ID" value="MBW4708191.1"/>
    <property type="molecule type" value="Genomic_DNA"/>
</dbReference>
<comment type="caution">
    <text evidence="5">The sequence shown here is derived from an EMBL/GenBank/DDBJ whole genome shotgun (WGS) entry which is preliminary data.</text>
</comment>
<dbReference type="GO" id="GO:0019752">
    <property type="term" value="P:carboxylic acid metabolic process"/>
    <property type="evidence" value="ECO:0007669"/>
    <property type="project" value="InterPro"/>
</dbReference>
<dbReference type="PANTHER" id="PTHR42735:SF4">
    <property type="entry name" value="PYRIDOXAL PHOSPHATE-DEPENDENT DECARBOXYLASE FAMILY PROTEIN"/>
    <property type="match status" value="1"/>
</dbReference>
<evidence type="ECO:0000313" key="6">
    <source>
        <dbReference type="Proteomes" id="UP001138661"/>
    </source>
</evidence>
<dbReference type="RefSeq" id="WP_219501691.1">
    <property type="nucleotide sequence ID" value="NZ_JAHXDN010000002.1"/>
</dbReference>
<gene>
    <name evidence="5" type="ORF">KX928_10385</name>
</gene>
<dbReference type="GO" id="GO:0016830">
    <property type="term" value="F:carbon-carbon lyase activity"/>
    <property type="evidence" value="ECO:0007669"/>
    <property type="project" value="InterPro"/>
</dbReference>
<feature type="region of interest" description="Disordered" evidence="4">
    <location>
        <begin position="788"/>
        <end position="821"/>
    </location>
</feature>
<evidence type="ECO:0000256" key="3">
    <source>
        <dbReference type="ARBA" id="ARBA00023239"/>
    </source>
</evidence>
<accession>A0A9X1FV66</accession>
<proteinExistence type="predicted"/>
<comment type="cofactor">
    <cofactor evidence="1">
        <name>pyridoxal 5'-phosphate</name>
        <dbReference type="ChEBI" id="CHEBI:597326"/>
    </cofactor>
</comment>
<dbReference type="GO" id="GO:0030170">
    <property type="term" value="F:pyridoxal phosphate binding"/>
    <property type="evidence" value="ECO:0007669"/>
    <property type="project" value="InterPro"/>
</dbReference>
<feature type="compositionally biased region" description="Pro residues" evidence="4">
    <location>
        <begin position="801"/>
        <end position="810"/>
    </location>
</feature>
<protein>
    <submittedName>
        <fullName evidence="5">Uncharacterized protein</fullName>
    </submittedName>
</protein>
<dbReference type="AlphaFoldDB" id="A0A9X1FV66"/>
<keyword evidence="2" id="KW-0663">Pyridoxal phosphate</keyword>
<evidence type="ECO:0000256" key="1">
    <source>
        <dbReference type="ARBA" id="ARBA00001933"/>
    </source>
</evidence>
<dbReference type="PANTHER" id="PTHR42735">
    <property type="match status" value="1"/>
</dbReference>
<dbReference type="Proteomes" id="UP001138661">
    <property type="component" value="Unassembled WGS sequence"/>
</dbReference>
<name>A0A9X1FV66_9RHOB</name>
<evidence type="ECO:0000313" key="5">
    <source>
        <dbReference type="EMBL" id="MBW4708191.1"/>
    </source>
</evidence>